<evidence type="ECO:0000256" key="1">
    <source>
        <dbReference type="SAM" id="Phobius"/>
    </source>
</evidence>
<reference evidence="2" key="1">
    <citation type="submission" date="2020-05" db="UniProtKB">
        <authorList>
            <consortium name="EnsemblMetazoa"/>
        </authorList>
    </citation>
    <scope>IDENTIFICATION</scope>
    <source>
        <strain evidence="2">TTRI</strain>
    </source>
</reference>
<dbReference type="VEuPathDB" id="VectorBase:GAUT023284"/>
<evidence type="ECO:0000313" key="3">
    <source>
        <dbReference type="Proteomes" id="UP000078200"/>
    </source>
</evidence>
<keyword evidence="3" id="KW-1185">Reference proteome</keyword>
<keyword evidence="1" id="KW-1133">Transmembrane helix</keyword>
<organism evidence="2 3">
    <name type="scientific">Glossina austeni</name>
    <name type="common">Savannah tsetse fly</name>
    <dbReference type="NCBI Taxonomy" id="7395"/>
    <lineage>
        <taxon>Eukaryota</taxon>
        <taxon>Metazoa</taxon>
        <taxon>Ecdysozoa</taxon>
        <taxon>Arthropoda</taxon>
        <taxon>Hexapoda</taxon>
        <taxon>Insecta</taxon>
        <taxon>Pterygota</taxon>
        <taxon>Neoptera</taxon>
        <taxon>Endopterygota</taxon>
        <taxon>Diptera</taxon>
        <taxon>Brachycera</taxon>
        <taxon>Muscomorpha</taxon>
        <taxon>Hippoboscoidea</taxon>
        <taxon>Glossinidae</taxon>
        <taxon>Glossina</taxon>
    </lineage>
</organism>
<accession>A0A1A9V215</accession>
<proteinExistence type="predicted"/>
<keyword evidence="1" id="KW-0472">Membrane</keyword>
<dbReference type="EnsemblMetazoa" id="GAUT023284-RA">
    <property type="protein sequence ID" value="GAUT023284-PA"/>
    <property type="gene ID" value="GAUT023284"/>
</dbReference>
<name>A0A1A9V215_GLOAU</name>
<sequence length="124" mass="14522">MRTLTYFEFNIITNPQLNHNINFANGICASICNICNIALYGVELLLIRLFDSMYLVLLKALMGRKYNAKLTAVRYFPSDQLPTVTHNQISCDILIHRWHLQRVHKFYKLLPLTDAMILKERNTH</sequence>
<keyword evidence="1" id="KW-0812">Transmembrane</keyword>
<feature type="transmembrane region" description="Helical" evidence="1">
    <location>
        <begin position="21"/>
        <end position="39"/>
    </location>
</feature>
<protein>
    <submittedName>
        <fullName evidence="2">Uncharacterized protein</fullName>
    </submittedName>
</protein>
<dbReference type="Proteomes" id="UP000078200">
    <property type="component" value="Unassembled WGS sequence"/>
</dbReference>
<dbReference type="AlphaFoldDB" id="A0A1A9V215"/>
<evidence type="ECO:0000313" key="2">
    <source>
        <dbReference type="EnsemblMetazoa" id="GAUT023284-PA"/>
    </source>
</evidence>